<evidence type="ECO:0000313" key="4">
    <source>
        <dbReference type="Proteomes" id="UP000054564"/>
    </source>
</evidence>
<proteinExistence type="inferred from homology"/>
<dbReference type="PANTHER" id="PTHR12790">
    <property type="entry name" value="TRANSCRIPTION INITIATION FACTOR IA RRN3"/>
    <property type="match status" value="1"/>
</dbReference>
<evidence type="ECO:0000256" key="2">
    <source>
        <dbReference type="SAM" id="MobiDB-lite"/>
    </source>
</evidence>
<keyword evidence="4" id="KW-1185">Reference proteome</keyword>
<dbReference type="STRING" id="1165861.A0A0L0VCP3"/>
<dbReference type="GO" id="GO:0001042">
    <property type="term" value="F:RNA polymerase I core binding"/>
    <property type="evidence" value="ECO:0007669"/>
    <property type="project" value="TreeGrafter"/>
</dbReference>
<organism evidence="3 4">
    <name type="scientific">Puccinia striiformis f. sp. tritici PST-78</name>
    <dbReference type="NCBI Taxonomy" id="1165861"/>
    <lineage>
        <taxon>Eukaryota</taxon>
        <taxon>Fungi</taxon>
        <taxon>Dikarya</taxon>
        <taxon>Basidiomycota</taxon>
        <taxon>Pucciniomycotina</taxon>
        <taxon>Pucciniomycetes</taxon>
        <taxon>Pucciniales</taxon>
        <taxon>Pucciniaceae</taxon>
        <taxon>Puccinia</taxon>
    </lineage>
</organism>
<reference evidence="4" key="1">
    <citation type="submission" date="2014-03" db="EMBL/GenBank/DDBJ databases">
        <title>The Genome Sequence of Puccinia striiformis f. sp. tritici PST-78.</title>
        <authorList>
            <consortium name="The Broad Institute Genome Sequencing Platform"/>
            <person name="Cuomo C."/>
            <person name="Hulbert S."/>
            <person name="Chen X."/>
            <person name="Walker B."/>
            <person name="Young S.K."/>
            <person name="Zeng Q."/>
            <person name="Gargeya S."/>
            <person name="Fitzgerald M."/>
            <person name="Haas B."/>
            <person name="Abouelleil A."/>
            <person name="Alvarado L."/>
            <person name="Arachchi H.M."/>
            <person name="Berlin A.M."/>
            <person name="Chapman S.B."/>
            <person name="Goldberg J."/>
            <person name="Griggs A."/>
            <person name="Gujja S."/>
            <person name="Hansen M."/>
            <person name="Howarth C."/>
            <person name="Imamovic A."/>
            <person name="Larimer J."/>
            <person name="McCowan C."/>
            <person name="Montmayeur A."/>
            <person name="Murphy C."/>
            <person name="Neiman D."/>
            <person name="Pearson M."/>
            <person name="Priest M."/>
            <person name="Roberts A."/>
            <person name="Saif S."/>
            <person name="Shea T."/>
            <person name="Sisk P."/>
            <person name="Sykes S."/>
            <person name="Wortman J."/>
            <person name="Nusbaum C."/>
            <person name="Birren B."/>
        </authorList>
    </citation>
    <scope>NUCLEOTIDE SEQUENCE [LARGE SCALE GENOMIC DNA]</scope>
    <source>
        <strain evidence="4">race PST-78</strain>
    </source>
</reference>
<dbReference type="EMBL" id="AJIL01000074">
    <property type="protein sequence ID" value="KNE96966.1"/>
    <property type="molecule type" value="Genomic_DNA"/>
</dbReference>
<evidence type="ECO:0000256" key="1">
    <source>
        <dbReference type="ARBA" id="ARBA00010098"/>
    </source>
</evidence>
<dbReference type="Proteomes" id="UP000054564">
    <property type="component" value="Unassembled WGS sequence"/>
</dbReference>
<comment type="caution">
    <text evidence="3">The sequence shown here is derived from an EMBL/GenBank/DDBJ whole genome shotgun (WGS) entry which is preliminary data.</text>
</comment>
<dbReference type="PANTHER" id="PTHR12790:SF0">
    <property type="entry name" value="RNA POLYMERASE I-SPECIFIC TRANSCRIPTION INITIATION FACTOR RRN3-RELATED"/>
    <property type="match status" value="1"/>
</dbReference>
<accession>A0A0L0VCP3</accession>
<dbReference type="OrthoDB" id="26970at2759"/>
<dbReference type="InterPro" id="IPR007991">
    <property type="entry name" value="RNA_pol_I_trans_ini_fac_RRN3"/>
</dbReference>
<name>A0A0L0VCP3_9BASI</name>
<dbReference type="GO" id="GO:0001181">
    <property type="term" value="F:RNA polymerase I general transcription initiation factor activity"/>
    <property type="evidence" value="ECO:0007669"/>
    <property type="project" value="InterPro"/>
</dbReference>
<feature type="compositionally biased region" description="Acidic residues" evidence="2">
    <location>
        <begin position="338"/>
        <end position="367"/>
    </location>
</feature>
<comment type="similarity">
    <text evidence="1">Belongs to the RRN3 family.</text>
</comment>
<dbReference type="GO" id="GO:0006361">
    <property type="term" value="P:transcription initiation at RNA polymerase I promoter"/>
    <property type="evidence" value="ECO:0007669"/>
    <property type="project" value="InterPro"/>
</dbReference>
<evidence type="ECO:0008006" key="5">
    <source>
        <dbReference type="Google" id="ProtNLM"/>
    </source>
</evidence>
<feature type="region of interest" description="Disordered" evidence="2">
    <location>
        <begin position="335"/>
        <end position="367"/>
    </location>
</feature>
<evidence type="ECO:0000313" key="3">
    <source>
        <dbReference type="EMBL" id="KNE96966.1"/>
    </source>
</evidence>
<feature type="compositionally biased region" description="Acidic residues" evidence="2">
    <location>
        <begin position="816"/>
        <end position="831"/>
    </location>
</feature>
<sequence>MALLAPGPSTSQASNTQTTTINIKSKKRARFADENHDSNSIENHQQQSLSSFITFNQDDPPLKKIRIHAEPTTIDLLDLSANDTLRKGIYLNFINTAFTEQVNGKFERYDQLLGQFDPLVSPQTTVVDPSPGNVSLTRVQGWLSALTSMVSQLDRGHSHLVEKVLSLPWTVLDDQFVNVYSRFVNGLVSARSEWVQIVLENIVQGFHYSTIPLEHRSALLPSSVNRRVIYFRLHNLLRSILRLVPTLPSTLWPVLDNYFPKKREHLDGHICYLSNLLRIASYCPDLSAKIVQLCIEKCLKIDVEIQVEVEEWEDEEGRLEEEIFGRSIEDAFDRSWADESDLDDDDDDEDNENGDDDDDGGEVDFEDLSSDEGVLTDEEDEKNVKAPSAQSVRKVKKLAAKLDGMLRCIFDHLQQISVGVAIKPMSTTTNTGTIESVEQSTDDQIITPVIDPQRQFDREVMFDLLLSNFESAILRTRRTRHVQFIIFWYASLEPTFADSLLATLVERGLYESDDNSLPVATRVAAISYIASLISRAKYIDKHVTRHVVSLLCARLESGLSTTTTSSSSSEVGNSMSVNQHVVWYAIAQAIFYIFCFRWKDLLVEDDDEEEDDDHLGIRFSHPKKFNDRWLSGLKILERAIFSPLNPLRTCADTVVAQFAKISHETNFIYCYDIIRRNNNHQVKETTKKNKNGPTTNSSSSSSSSIPSTSTSASTSTSITSASTSTAESTPTCSEPSLSPKHGPITSLVSVVIDNNNNNNNNQRNKPSGHYHLPHEQVVNKELFQSKTDLFFPFDPFKLPLSSIYLSSIYRDWESPHDDDDDDEEDDDDDQE</sequence>
<feature type="region of interest" description="Disordered" evidence="2">
    <location>
        <begin position="684"/>
        <end position="740"/>
    </location>
</feature>
<feature type="region of interest" description="Disordered" evidence="2">
    <location>
        <begin position="812"/>
        <end position="831"/>
    </location>
</feature>
<dbReference type="GO" id="GO:0005634">
    <property type="term" value="C:nucleus"/>
    <property type="evidence" value="ECO:0007669"/>
    <property type="project" value="TreeGrafter"/>
</dbReference>
<protein>
    <recommendedName>
        <fullName evidence="5">RNA polymerase I-specific transcription initiation factor RRN3</fullName>
    </recommendedName>
</protein>
<gene>
    <name evidence="3" type="ORF">PSTG_09701</name>
</gene>
<dbReference type="AlphaFoldDB" id="A0A0L0VCP3"/>
<dbReference type="Pfam" id="PF05327">
    <property type="entry name" value="RRN3"/>
    <property type="match status" value="1"/>
</dbReference>
<feature type="compositionally biased region" description="Low complexity" evidence="2">
    <location>
        <begin position="694"/>
        <end position="736"/>
    </location>
</feature>